<sequence>MAGYLDAIFVPLSLLLMVGYHVYLCYCLKKYPSYTIIGVNSYQRRVLLSDIMKDGERKSMLAVQTIRNTQMASIFNASVAILVNTTLAALSNNSYKASHLHNHALLGSKSYEIVAIKYASTSFILLSSFFCSSSALALFMDANYSITASSLDHDSTSFTFPKVILERGNLLALIGNRLLWLSFPLLLWMLGPLPLIFSSAAMIWWLYDLDFPRYINIVRKKCHK</sequence>
<proteinExistence type="predicted"/>
<gene>
    <name evidence="2" type="ORF">F8388_003184</name>
</gene>
<keyword evidence="1" id="KW-0472">Membrane</keyword>
<evidence type="ECO:0008006" key="4">
    <source>
        <dbReference type="Google" id="ProtNLM"/>
    </source>
</evidence>
<dbReference type="EMBL" id="JAATIP010000244">
    <property type="protein sequence ID" value="KAF4356889.1"/>
    <property type="molecule type" value="Genomic_DNA"/>
</dbReference>
<protein>
    <recommendedName>
        <fullName evidence="4">DUF599 domain-containing protein</fullName>
    </recommendedName>
</protein>
<evidence type="ECO:0000256" key="1">
    <source>
        <dbReference type="SAM" id="Phobius"/>
    </source>
</evidence>
<reference evidence="2 3" key="1">
    <citation type="journal article" date="2020" name="bioRxiv">
        <title>Sequence and annotation of 42 cannabis genomes reveals extensive copy number variation in cannabinoid synthesis and pathogen resistance genes.</title>
        <authorList>
            <person name="Mckernan K.J."/>
            <person name="Helbert Y."/>
            <person name="Kane L.T."/>
            <person name="Ebling H."/>
            <person name="Zhang L."/>
            <person name="Liu B."/>
            <person name="Eaton Z."/>
            <person name="Mclaughlin S."/>
            <person name="Kingan S."/>
            <person name="Baybayan P."/>
            <person name="Concepcion G."/>
            <person name="Jordan M."/>
            <person name="Riva A."/>
            <person name="Barbazuk W."/>
            <person name="Harkins T."/>
        </authorList>
    </citation>
    <scope>NUCLEOTIDE SEQUENCE [LARGE SCALE GENOMIC DNA]</scope>
    <source>
        <strain evidence="3">cv. Jamaican Lion 4</strain>
        <tissue evidence="2">Leaf</tissue>
    </source>
</reference>
<dbReference type="InterPro" id="IPR006747">
    <property type="entry name" value="DUF599"/>
</dbReference>
<dbReference type="Proteomes" id="UP000525078">
    <property type="component" value="Unassembled WGS sequence"/>
</dbReference>
<dbReference type="AlphaFoldDB" id="A0A7J6EGT6"/>
<comment type="caution">
    <text evidence="2">The sequence shown here is derived from an EMBL/GenBank/DDBJ whole genome shotgun (WGS) entry which is preliminary data.</text>
</comment>
<feature type="transmembrane region" description="Helical" evidence="1">
    <location>
        <begin position="118"/>
        <end position="140"/>
    </location>
</feature>
<feature type="transmembrane region" description="Helical" evidence="1">
    <location>
        <begin position="6"/>
        <end position="26"/>
    </location>
</feature>
<dbReference type="PANTHER" id="PTHR31881:SF11">
    <property type="entry name" value="PROTEIN, PUTATIVE-RELATED"/>
    <property type="match status" value="1"/>
</dbReference>
<dbReference type="PANTHER" id="PTHR31881">
    <property type="match status" value="1"/>
</dbReference>
<keyword evidence="1" id="KW-1133">Transmembrane helix</keyword>
<dbReference type="Pfam" id="PF04654">
    <property type="entry name" value="DUF599"/>
    <property type="match status" value="1"/>
</dbReference>
<evidence type="ECO:0000313" key="3">
    <source>
        <dbReference type="Proteomes" id="UP000525078"/>
    </source>
</evidence>
<name>A0A7J6EGT6_CANSA</name>
<feature type="transmembrane region" description="Helical" evidence="1">
    <location>
        <begin position="185"/>
        <end position="207"/>
    </location>
</feature>
<keyword evidence="1" id="KW-0812">Transmembrane</keyword>
<accession>A0A7J6EGT6</accession>
<organism evidence="2 3">
    <name type="scientific">Cannabis sativa</name>
    <name type="common">Hemp</name>
    <name type="synonym">Marijuana</name>
    <dbReference type="NCBI Taxonomy" id="3483"/>
    <lineage>
        <taxon>Eukaryota</taxon>
        <taxon>Viridiplantae</taxon>
        <taxon>Streptophyta</taxon>
        <taxon>Embryophyta</taxon>
        <taxon>Tracheophyta</taxon>
        <taxon>Spermatophyta</taxon>
        <taxon>Magnoliopsida</taxon>
        <taxon>eudicotyledons</taxon>
        <taxon>Gunneridae</taxon>
        <taxon>Pentapetalae</taxon>
        <taxon>rosids</taxon>
        <taxon>fabids</taxon>
        <taxon>Rosales</taxon>
        <taxon>Cannabaceae</taxon>
        <taxon>Cannabis</taxon>
    </lineage>
</organism>
<evidence type="ECO:0000313" key="2">
    <source>
        <dbReference type="EMBL" id="KAF4356889.1"/>
    </source>
</evidence>